<comment type="caution">
    <text evidence="2">The sequence shown here is derived from an EMBL/GenBank/DDBJ whole genome shotgun (WGS) entry which is preliminary data.</text>
</comment>
<dbReference type="AlphaFoldDB" id="A0A9W6ZLU4"/>
<dbReference type="Proteomes" id="UP001165082">
    <property type="component" value="Unassembled WGS sequence"/>
</dbReference>
<feature type="compositionally biased region" description="Acidic residues" evidence="1">
    <location>
        <begin position="190"/>
        <end position="211"/>
    </location>
</feature>
<name>A0A9W6ZLU4_9STRA</name>
<feature type="compositionally biased region" description="Polar residues" evidence="1">
    <location>
        <begin position="113"/>
        <end position="136"/>
    </location>
</feature>
<dbReference type="OrthoDB" id="10442733at2759"/>
<dbReference type="EMBL" id="BRXZ01000809">
    <property type="protein sequence ID" value="GMH54601.1"/>
    <property type="molecule type" value="Genomic_DNA"/>
</dbReference>
<proteinExistence type="predicted"/>
<accession>A0A9W6ZLU4</accession>
<feature type="region of interest" description="Disordered" evidence="1">
    <location>
        <begin position="33"/>
        <end position="62"/>
    </location>
</feature>
<protein>
    <submittedName>
        <fullName evidence="2">Uncharacterized protein</fullName>
    </submittedName>
</protein>
<evidence type="ECO:0000256" key="1">
    <source>
        <dbReference type="SAM" id="MobiDB-lite"/>
    </source>
</evidence>
<feature type="region of interest" description="Disordered" evidence="1">
    <location>
        <begin position="113"/>
        <end position="147"/>
    </location>
</feature>
<sequence length="462" mass="48967">MSGVDRADSPVYSIDGIPGEVRCPQSISIRQSVSEDADGVFRGSTEFGGPSTPSPLRGSRSTNSLQMMAKSRTWRNLSSENSAFNRLPILPNTSSASGSDISSPVTPYLSNSFVTSPKETSPPRSSGVINAISDSSAMKRHKSVPSEDSIELGVISAIAATHSSMFPRTNSFPALSGAESWRHNSRDADNTEGDADIDDIDDDDDDDDEADNGWIGFKPAHKARGGSRGLPKPRSRTDLPGSGISQLLGQGKTSLLHRVESSSSDALTNDDGDYDYGCFAFTEDGRHASDMACCPRQVTCEKTDIEDFEPDSEEHFPVDDLIHKFDKGASILSGDMTDPNATGNIAVAAAGGTYGSAIGKSDYSSQLQRHSIRNSPPSDDGGSNVAIPREAGATLLFERSLESASSEMFVGSLEHEVHIGGDGIVLSPGGISFDDNMGMNIEEVVKPSSRRTSFPGSEDGRG</sequence>
<organism evidence="2 3">
    <name type="scientific">Triparma retinervis</name>
    <dbReference type="NCBI Taxonomy" id="2557542"/>
    <lineage>
        <taxon>Eukaryota</taxon>
        <taxon>Sar</taxon>
        <taxon>Stramenopiles</taxon>
        <taxon>Ochrophyta</taxon>
        <taxon>Bolidophyceae</taxon>
        <taxon>Parmales</taxon>
        <taxon>Triparmaceae</taxon>
        <taxon>Triparma</taxon>
    </lineage>
</organism>
<reference evidence="2" key="1">
    <citation type="submission" date="2022-07" db="EMBL/GenBank/DDBJ databases">
        <title>Genome analysis of Parmales, a sister group of diatoms, reveals the evolutionary specialization of diatoms from phago-mixotrophs to photoautotrophs.</title>
        <authorList>
            <person name="Ban H."/>
            <person name="Sato S."/>
            <person name="Yoshikawa S."/>
            <person name="Kazumasa Y."/>
            <person name="Nakamura Y."/>
            <person name="Ichinomiya M."/>
            <person name="Saitoh K."/>
            <person name="Sato N."/>
            <person name="Blanc-Mathieu R."/>
            <person name="Endo H."/>
            <person name="Kuwata A."/>
            <person name="Ogata H."/>
        </authorList>
    </citation>
    <scope>NUCLEOTIDE SEQUENCE</scope>
</reference>
<keyword evidence="3" id="KW-1185">Reference proteome</keyword>
<gene>
    <name evidence="2" type="ORF">TrRE_jg13202</name>
</gene>
<evidence type="ECO:0000313" key="2">
    <source>
        <dbReference type="EMBL" id="GMH54601.1"/>
    </source>
</evidence>
<feature type="region of interest" description="Disordered" evidence="1">
    <location>
        <begin position="183"/>
        <end position="247"/>
    </location>
</feature>
<evidence type="ECO:0000313" key="3">
    <source>
        <dbReference type="Proteomes" id="UP001165082"/>
    </source>
</evidence>